<name>A0AAV4A889_9GAST</name>
<dbReference type="Pfam" id="PF21599">
    <property type="entry name" value="ZSWIM3_N"/>
    <property type="match status" value="1"/>
</dbReference>
<dbReference type="PANTHER" id="PTHR31569">
    <property type="entry name" value="SWIM-TYPE DOMAIN-CONTAINING PROTEIN"/>
    <property type="match status" value="1"/>
</dbReference>
<dbReference type="InterPro" id="IPR052579">
    <property type="entry name" value="Zinc_finger_SWIM"/>
</dbReference>
<comment type="caution">
    <text evidence="3">The sequence shown here is derived from an EMBL/GenBank/DDBJ whole genome shotgun (WGS) entry which is preliminary data.</text>
</comment>
<dbReference type="EMBL" id="BLXT01003657">
    <property type="protein sequence ID" value="GFO02863.1"/>
    <property type="molecule type" value="Genomic_DNA"/>
</dbReference>
<protein>
    <submittedName>
        <fullName evidence="3">Zinc finger swim domain-containing protein 3</fullName>
    </submittedName>
</protein>
<sequence>MLFAVVTRRTLLNSKLGRRLQITFPFLSENMALNAGASFHTFQEFDEVLKQFQIQNNVVFSRKSSKKLTSYHPAQECLKYEYVHLECKQGKKRSTRSKGIRPNQRTLKCDCKAYIRLAVVESGGNWILRVTGASHEHTYHPVDSVTASLYPENRRPTITETVRALALANVPQSKLKEYIQETQGKNLLPKDVMNLSNKLKTDGITDTQGVDKILEEIRNEEGYSKFGVSECGEFEYLFFVTRSMKRDLDRFCDVLVMDATYKMNCYLYPLVNVLCVDGEGGGRPVLHGFVRNESCTSLLSCLSFLKSVMSMDINGPSVFFVDKDFAEIAAIHETFPDALIRLCSFHASTAVKRALSSHGLSSQLVDALMTNFKEQRDTRSQERFQELCEIMRRDVPDKTVQYFQTNWWDKADMWATHTNLDTQTLHLTTTNHVESYHSKIKQTLHPQTRLTDSIKALLTYDFDLIRTKDMHSHIRSISHHYNVTHKNTELENIMNSLTAFGGKIVAEQYHLAKKFSYIHSPIASSSTETTQAFHVTGETQQKRSYTTTITKCICDFFFRFHLTCRHIFSLRHFTGQPLFSIELFSCSHFINKTRLTGTPSDGIPEAHDSHVIDVVPIK</sequence>
<evidence type="ECO:0000313" key="4">
    <source>
        <dbReference type="Proteomes" id="UP000735302"/>
    </source>
</evidence>
<dbReference type="PANTHER" id="PTHR31569:SF4">
    <property type="entry name" value="SWIM-TYPE DOMAIN-CONTAINING PROTEIN"/>
    <property type="match status" value="1"/>
</dbReference>
<organism evidence="3 4">
    <name type="scientific">Plakobranchus ocellatus</name>
    <dbReference type="NCBI Taxonomy" id="259542"/>
    <lineage>
        <taxon>Eukaryota</taxon>
        <taxon>Metazoa</taxon>
        <taxon>Spiralia</taxon>
        <taxon>Lophotrochozoa</taxon>
        <taxon>Mollusca</taxon>
        <taxon>Gastropoda</taxon>
        <taxon>Heterobranchia</taxon>
        <taxon>Euthyneura</taxon>
        <taxon>Panpulmonata</taxon>
        <taxon>Sacoglossa</taxon>
        <taxon>Placobranchoidea</taxon>
        <taxon>Plakobranchidae</taxon>
        <taxon>Plakobranchus</taxon>
    </lineage>
</organism>
<evidence type="ECO:0000313" key="3">
    <source>
        <dbReference type="EMBL" id="GFO02863.1"/>
    </source>
</evidence>
<feature type="domain" description="ZSWIM1/3 RNaseH-like" evidence="1">
    <location>
        <begin position="229"/>
        <end position="338"/>
    </location>
</feature>
<dbReference type="Pfam" id="PF21056">
    <property type="entry name" value="ZSWIM1-3_RNaseH-like"/>
    <property type="match status" value="1"/>
</dbReference>
<dbReference type="Proteomes" id="UP000735302">
    <property type="component" value="Unassembled WGS sequence"/>
</dbReference>
<evidence type="ECO:0000259" key="1">
    <source>
        <dbReference type="Pfam" id="PF21056"/>
    </source>
</evidence>
<accession>A0AAV4A889</accession>
<reference evidence="3 4" key="1">
    <citation type="journal article" date="2021" name="Elife">
        <title>Chloroplast acquisition without the gene transfer in kleptoplastic sea slugs, Plakobranchus ocellatus.</title>
        <authorList>
            <person name="Maeda T."/>
            <person name="Takahashi S."/>
            <person name="Yoshida T."/>
            <person name="Shimamura S."/>
            <person name="Takaki Y."/>
            <person name="Nagai Y."/>
            <person name="Toyoda A."/>
            <person name="Suzuki Y."/>
            <person name="Arimoto A."/>
            <person name="Ishii H."/>
            <person name="Satoh N."/>
            <person name="Nishiyama T."/>
            <person name="Hasebe M."/>
            <person name="Maruyama T."/>
            <person name="Minagawa J."/>
            <person name="Obokata J."/>
            <person name="Shigenobu S."/>
        </authorList>
    </citation>
    <scope>NUCLEOTIDE SEQUENCE [LARGE SCALE GENOMIC DNA]</scope>
</reference>
<dbReference type="InterPro" id="IPR048324">
    <property type="entry name" value="ZSWIM1-3_RNaseH-like"/>
</dbReference>
<dbReference type="AlphaFoldDB" id="A0AAV4A889"/>
<feature type="domain" description="ZSWIM3 N-terminal" evidence="2">
    <location>
        <begin position="34"/>
        <end position="137"/>
    </location>
</feature>
<gene>
    <name evidence="3" type="ORF">PoB_002936800</name>
</gene>
<proteinExistence type="predicted"/>
<dbReference type="InterPro" id="IPR048325">
    <property type="entry name" value="ZSWIM3_N"/>
</dbReference>
<evidence type="ECO:0000259" key="2">
    <source>
        <dbReference type="Pfam" id="PF21599"/>
    </source>
</evidence>
<keyword evidence="4" id="KW-1185">Reference proteome</keyword>